<dbReference type="SMART" id="SM00849">
    <property type="entry name" value="Lactamase_B"/>
    <property type="match status" value="1"/>
</dbReference>
<protein>
    <submittedName>
        <fullName evidence="2">Glyoxylase, beta-lactamase superfamily II</fullName>
    </submittedName>
</protein>
<dbReference type="InterPro" id="IPR001279">
    <property type="entry name" value="Metallo-B-lactamas"/>
</dbReference>
<accession>A0A1M6HEV9</accession>
<dbReference type="Gene3D" id="3.60.15.10">
    <property type="entry name" value="Ribonuclease Z/Hydroxyacylglutathione hydrolase-like"/>
    <property type="match status" value="1"/>
</dbReference>
<dbReference type="AlphaFoldDB" id="A0A1M6HEV9"/>
<dbReference type="PANTHER" id="PTHR42951:SF4">
    <property type="entry name" value="ACYL-COENZYME A THIOESTERASE MBLAC2"/>
    <property type="match status" value="1"/>
</dbReference>
<dbReference type="InterPro" id="IPR050855">
    <property type="entry name" value="NDM-1-like"/>
</dbReference>
<evidence type="ECO:0000313" key="3">
    <source>
        <dbReference type="Proteomes" id="UP000183954"/>
    </source>
</evidence>
<dbReference type="EMBL" id="FQXJ01000047">
    <property type="protein sequence ID" value="SHJ20659.1"/>
    <property type="molecule type" value="Genomic_DNA"/>
</dbReference>
<feature type="domain" description="Metallo-beta-lactamase" evidence="1">
    <location>
        <begin position="18"/>
        <end position="193"/>
    </location>
</feature>
<dbReference type="OrthoDB" id="9761531at2"/>
<sequence>MIIQEIGTRGVIFTYEDDISVYLIKGDHHYVLCDTHLGPLSMNIIKEYLLNRIVSKELLVFNSHSDWDHIWGNCAFESAKVIGHEKAKTRMQEIGEYELNRLRKFHNGEIQLKYPNLTFSEKLILEDEDIEFIYAPGHTIDSSLCFDRRDSVLFVGDLVEFPIPYLDYYDLDEFIKTLEYIKHFPAKTKLAAHSGIVSEEVIERNLSYIQAIQFHLPITSEMIGSSTEVHQYNLNNRLLLKYEPLIREKFGNNFDYTSYKSNFLDLGQVNSEDFKATLDKYLRGLKI</sequence>
<dbReference type="SUPFAM" id="SSF56281">
    <property type="entry name" value="Metallo-hydrolase/oxidoreductase"/>
    <property type="match status" value="1"/>
</dbReference>
<organism evidence="2 3">
    <name type="scientific">Desulfosporosinus lacus DSM 15449</name>
    <dbReference type="NCBI Taxonomy" id="1121420"/>
    <lineage>
        <taxon>Bacteria</taxon>
        <taxon>Bacillati</taxon>
        <taxon>Bacillota</taxon>
        <taxon>Clostridia</taxon>
        <taxon>Eubacteriales</taxon>
        <taxon>Desulfitobacteriaceae</taxon>
        <taxon>Desulfosporosinus</taxon>
    </lineage>
</organism>
<dbReference type="Proteomes" id="UP000183954">
    <property type="component" value="Unassembled WGS sequence"/>
</dbReference>
<dbReference type="PANTHER" id="PTHR42951">
    <property type="entry name" value="METALLO-BETA-LACTAMASE DOMAIN-CONTAINING"/>
    <property type="match status" value="1"/>
</dbReference>
<dbReference type="RefSeq" id="WP_073033603.1">
    <property type="nucleotide sequence ID" value="NZ_FQXJ01000047.1"/>
</dbReference>
<dbReference type="InterPro" id="IPR036866">
    <property type="entry name" value="RibonucZ/Hydroxyglut_hydro"/>
</dbReference>
<dbReference type="Pfam" id="PF00753">
    <property type="entry name" value="Lactamase_B"/>
    <property type="match status" value="1"/>
</dbReference>
<keyword evidence="3" id="KW-1185">Reference proteome</keyword>
<evidence type="ECO:0000313" key="2">
    <source>
        <dbReference type="EMBL" id="SHJ20659.1"/>
    </source>
</evidence>
<proteinExistence type="predicted"/>
<gene>
    <name evidence="2" type="ORF">SAMN02746098_05341</name>
</gene>
<reference evidence="3" key="1">
    <citation type="submission" date="2016-11" db="EMBL/GenBank/DDBJ databases">
        <authorList>
            <person name="Varghese N."/>
            <person name="Submissions S."/>
        </authorList>
    </citation>
    <scope>NUCLEOTIDE SEQUENCE [LARGE SCALE GENOMIC DNA]</scope>
    <source>
        <strain evidence="3">DSM 15449</strain>
    </source>
</reference>
<name>A0A1M6HEV9_9FIRM</name>
<evidence type="ECO:0000259" key="1">
    <source>
        <dbReference type="SMART" id="SM00849"/>
    </source>
</evidence>
<dbReference type="STRING" id="1121420.SAMN02746098_05341"/>